<gene>
    <name evidence="1" type="ORF">F4821DRAFT_107794</name>
</gene>
<organism evidence="1 2">
    <name type="scientific">Hypoxylon rubiginosum</name>
    <dbReference type="NCBI Taxonomy" id="110542"/>
    <lineage>
        <taxon>Eukaryota</taxon>
        <taxon>Fungi</taxon>
        <taxon>Dikarya</taxon>
        <taxon>Ascomycota</taxon>
        <taxon>Pezizomycotina</taxon>
        <taxon>Sordariomycetes</taxon>
        <taxon>Xylariomycetidae</taxon>
        <taxon>Xylariales</taxon>
        <taxon>Hypoxylaceae</taxon>
        <taxon>Hypoxylon</taxon>
    </lineage>
</organism>
<comment type="caution">
    <text evidence="1">The sequence shown here is derived from an EMBL/GenBank/DDBJ whole genome shotgun (WGS) entry which is preliminary data.</text>
</comment>
<sequence length="649" mass="72262">MHIGRSTKSQPIYELDKRIYILRLGSEIDRLKQEVGELKEQLKEGRHASESSRPDAEASSPTKALSTTPNSTKKYWDGVYASAALSSSKTLYGPSSLFYFISRMNTYLTSVFQQLHLDEQIQLNSVSKSYLTPNCDHSSDDQDELPSQEPAKEFLSLTEEEYFLSLFWQSYHSSTPVLNEHDFKNHYKSLWVTPDKPRRQSALVDIVIAMSMQYGMSSIPRSSTRASADVDINDPTIAGRCYYRRCQSLLASELESPKISTLQCQVLSAIYLCCASFQNMAHSTIAIATCTAQMLGLHHEPAETLPIADKEMRKRLYWSLYTLESKTCMKIGRLFSLNLSSTLCSLPGDDHAVAMASGSDFAPLGENVTWLSYNLHNTKLILAVCAVHTALYGNYSNVCSGDKDIYDDPEALERNASFLSKTIKALDTWARAVPDALKTKREADGASLSTDRSRLTIERFAPLWLQRQRLLLELLYHNLTMNLHRPFITFPAASTPVTQSHASSAASHSMALTHIMHQVLTETDILHGWHEAFQWQWNAAITLVGYLIAYPNSSSASTVRQAIDYAVAVFEVFGRSFAAPNSAATVMRDLAAKADFLANDGQVDRGTGLVPMSEDDTALLSMFAIDSSSGLEMLWPGPGSEWGYDFGEN</sequence>
<keyword evidence="2" id="KW-1185">Reference proteome</keyword>
<accession>A0ACC0D3U7</accession>
<proteinExistence type="predicted"/>
<evidence type="ECO:0000313" key="1">
    <source>
        <dbReference type="EMBL" id="KAI6087409.1"/>
    </source>
</evidence>
<reference evidence="1 2" key="1">
    <citation type="journal article" date="2022" name="New Phytol.">
        <title>Ecological generalism drives hyperdiversity of secondary metabolite gene clusters in xylarialean endophytes.</title>
        <authorList>
            <person name="Franco M.E.E."/>
            <person name="Wisecaver J.H."/>
            <person name="Arnold A.E."/>
            <person name="Ju Y.M."/>
            <person name="Slot J.C."/>
            <person name="Ahrendt S."/>
            <person name="Moore L.P."/>
            <person name="Eastman K.E."/>
            <person name="Scott K."/>
            <person name="Konkel Z."/>
            <person name="Mondo S.J."/>
            <person name="Kuo A."/>
            <person name="Hayes R.D."/>
            <person name="Haridas S."/>
            <person name="Andreopoulos B."/>
            <person name="Riley R."/>
            <person name="LaButti K."/>
            <person name="Pangilinan J."/>
            <person name="Lipzen A."/>
            <person name="Amirebrahimi M."/>
            <person name="Yan J."/>
            <person name="Adam C."/>
            <person name="Keymanesh K."/>
            <person name="Ng V."/>
            <person name="Louie K."/>
            <person name="Northen T."/>
            <person name="Drula E."/>
            <person name="Henrissat B."/>
            <person name="Hsieh H.M."/>
            <person name="Youens-Clark K."/>
            <person name="Lutzoni F."/>
            <person name="Miadlikowska J."/>
            <person name="Eastwood D.C."/>
            <person name="Hamelin R.C."/>
            <person name="Grigoriev I.V."/>
            <person name="U'Ren J.M."/>
        </authorList>
    </citation>
    <scope>NUCLEOTIDE SEQUENCE [LARGE SCALE GENOMIC DNA]</scope>
    <source>
        <strain evidence="1 2">ER1909</strain>
    </source>
</reference>
<protein>
    <submittedName>
        <fullName evidence="1">Fungal-specific transcription factor domain-containing protein</fullName>
    </submittedName>
</protein>
<evidence type="ECO:0000313" key="2">
    <source>
        <dbReference type="Proteomes" id="UP001497680"/>
    </source>
</evidence>
<name>A0ACC0D3U7_9PEZI</name>
<dbReference type="EMBL" id="MU394308">
    <property type="protein sequence ID" value="KAI6087409.1"/>
    <property type="molecule type" value="Genomic_DNA"/>
</dbReference>
<dbReference type="Proteomes" id="UP001497680">
    <property type="component" value="Unassembled WGS sequence"/>
</dbReference>